<dbReference type="Proteomes" id="UP000515292">
    <property type="component" value="Chromosome"/>
</dbReference>
<dbReference type="EMBL" id="CP059851">
    <property type="protein sequence ID" value="QMW24697.1"/>
    <property type="molecule type" value="Genomic_DNA"/>
</dbReference>
<dbReference type="Pfam" id="PF13671">
    <property type="entry name" value="AAA_33"/>
    <property type="match status" value="1"/>
</dbReference>
<dbReference type="Gene3D" id="3.40.50.300">
    <property type="entry name" value="P-loop containing nucleotide triphosphate hydrolases"/>
    <property type="match status" value="1"/>
</dbReference>
<dbReference type="PANTHER" id="PTHR39206:SF1">
    <property type="entry name" value="SLL8004 PROTEIN"/>
    <property type="match status" value="1"/>
</dbReference>
<dbReference type="PANTHER" id="PTHR39206">
    <property type="entry name" value="SLL8004 PROTEIN"/>
    <property type="match status" value="1"/>
</dbReference>
<name>A0A7G5IMV5_9SPHN</name>
<dbReference type="SUPFAM" id="SSF52540">
    <property type="entry name" value="P-loop containing nucleoside triphosphate hydrolases"/>
    <property type="match status" value="1"/>
</dbReference>
<keyword evidence="2" id="KW-1185">Reference proteome</keyword>
<evidence type="ECO:0000313" key="2">
    <source>
        <dbReference type="Proteomes" id="UP000515292"/>
    </source>
</evidence>
<dbReference type="AlphaFoldDB" id="A0A7G5IMV5"/>
<gene>
    <name evidence="1" type="ORF">H3309_13960</name>
</gene>
<protein>
    <submittedName>
        <fullName evidence="1">AAA family ATPase</fullName>
    </submittedName>
</protein>
<dbReference type="KEGG" id="sand:H3309_13960"/>
<proteinExistence type="predicted"/>
<accession>A0A7G5IMV5</accession>
<organism evidence="1 2">
    <name type="scientific">Sandaracinobacteroides saxicola</name>
    <dbReference type="NCBI Taxonomy" id="2759707"/>
    <lineage>
        <taxon>Bacteria</taxon>
        <taxon>Pseudomonadati</taxon>
        <taxon>Pseudomonadota</taxon>
        <taxon>Alphaproteobacteria</taxon>
        <taxon>Sphingomonadales</taxon>
        <taxon>Sphingosinicellaceae</taxon>
        <taxon>Sandaracinobacteroides</taxon>
    </lineage>
</organism>
<sequence length="198" mass="21764">MTAAVSPRLWIVAGPNGAGKSTLVERFRRGRLPLVNPDIIALSLPSSAGARRELQAGRIAIEQRRQLLATRAAFVIETTLTGAGERQLMLSAIDAGYRVGLVYVGLDDLELSMFRVRVRVATGGHDVPISDLKRRFERSLANLDLVAPLAQRLLLFDNSGRRRRLLLSRQDSHVRFCSSDWPEWATRSPVLAGLGKGA</sequence>
<reference evidence="1 2" key="1">
    <citation type="submission" date="2020-07" db="EMBL/GenBank/DDBJ databases">
        <title>Complete genome sequence for Sandaracinobacter sp. M6.</title>
        <authorList>
            <person name="Tang Y."/>
            <person name="Liu Q."/>
            <person name="Guo Z."/>
            <person name="Lei P."/>
            <person name="Huang B."/>
        </authorList>
    </citation>
    <scope>NUCLEOTIDE SEQUENCE [LARGE SCALE GENOMIC DNA]</scope>
    <source>
        <strain evidence="1 2">M6</strain>
    </source>
</reference>
<dbReference type="InterPro" id="IPR027417">
    <property type="entry name" value="P-loop_NTPase"/>
</dbReference>
<evidence type="ECO:0000313" key="1">
    <source>
        <dbReference type="EMBL" id="QMW24697.1"/>
    </source>
</evidence>